<proteinExistence type="predicted"/>
<accession>A0A195DLT7</accession>
<keyword evidence="2" id="KW-1185">Reference proteome</keyword>
<name>A0A195DLT7_9HYME</name>
<dbReference type="EMBL" id="KQ980765">
    <property type="protein sequence ID" value="KYN13454.1"/>
    <property type="molecule type" value="Genomic_DNA"/>
</dbReference>
<protein>
    <submittedName>
        <fullName evidence="1">Uncharacterized protein</fullName>
    </submittedName>
</protein>
<evidence type="ECO:0000313" key="1">
    <source>
        <dbReference type="EMBL" id="KYN13454.1"/>
    </source>
</evidence>
<sequence>MSSRLALPVSGPAHKDRAIHTRRLRGTFSCTFHAYLAKWGKEESTEGEHTELKPYERVQIKSKAEGNAHKNWDTVYVGEKGFYCD</sequence>
<dbReference type="Proteomes" id="UP000078492">
    <property type="component" value="Unassembled WGS sequence"/>
</dbReference>
<dbReference type="AlphaFoldDB" id="A0A195DLT7"/>
<organism evidence="1 2">
    <name type="scientific">Trachymyrmex cornetzi</name>
    <dbReference type="NCBI Taxonomy" id="471704"/>
    <lineage>
        <taxon>Eukaryota</taxon>
        <taxon>Metazoa</taxon>
        <taxon>Ecdysozoa</taxon>
        <taxon>Arthropoda</taxon>
        <taxon>Hexapoda</taxon>
        <taxon>Insecta</taxon>
        <taxon>Pterygota</taxon>
        <taxon>Neoptera</taxon>
        <taxon>Endopterygota</taxon>
        <taxon>Hymenoptera</taxon>
        <taxon>Apocrita</taxon>
        <taxon>Aculeata</taxon>
        <taxon>Formicoidea</taxon>
        <taxon>Formicidae</taxon>
        <taxon>Myrmicinae</taxon>
        <taxon>Trachymyrmex</taxon>
    </lineage>
</organism>
<gene>
    <name evidence="1" type="ORF">ALC57_14467</name>
</gene>
<reference evidence="1 2" key="1">
    <citation type="submission" date="2015-09" db="EMBL/GenBank/DDBJ databases">
        <title>Trachymyrmex cornetzi WGS genome.</title>
        <authorList>
            <person name="Nygaard S."/>
            <person name="Hu H."/>
            <person name="Boomsma J."/>
            <person name="Zhang G."/>
        </authorList>
    </citation>
    <scope>NUCLEOTIDE SEQUENCE [LARGE SCALE GENOMIC DNA]</scope>
    <source>
        <strain evidence="1">Tcor2-1</strain>
        <tissue evidence="1">Whole body</tissue>
    </source>
</reference>
<evidence type="ECO:0000313" key="2">
    <source>
        <dbReference type="Proteomes" id="UP000078492"/>
    </source>
</evidence>